<protein>
    <submittedName>
        <fullName evidence="3">Uncharacterized protein</fullName>
    </submittedName>
</protein>
<proteinExistence type="inferred from homology"/>
<accession>A0A7S0BWB4</accession>
<dbReference type="InterPro" id="IPR029045">
    <property type="entry name" value="ClpP/crotonase-like_dom_sf"/>
</dbReference>
<dbReference type="EMBL" id="HBEL01003028">
    <property type="protein sequence ID" value="CAD8405306.1"/>
    <property type="molecule type" value="Transcribed_RNA"/>
</dbReference>
<dbReference type="GO" id="GO:0004165">
    <property type="term" value="F:delta(3)-delta(2)-enoyl-CoA isomerase activity"/>
    <property type="evidence" value="ECO:0007669"/>
    <property type="project" value="TreeGrafter"/>
</dbReference>
<comment type="similarity">
    <text evidence="1 2">Belongs to the enoyl-CoA hydratase/isomerase family.</text>
</comment>
<gene>
    <name evidence="3" type="ORF">PINE0816_LOCUS1415</name>
</gene>
<dbReference type="AlphaFoldDB" id="A0A7S0BWB4"/>
<dbReference type="SUPFAM" id="SSF52096">
    <property type="entry name" value="ClpP/crotonase"/>
    <property type="match status" value="1"/>
</dbReference>
<dbReference type="Pfam" id="PF00378">
    <property type="entry name" value="ECH_1"/>
    <property type="match status" value="1"/>
</dbReference>
<dbReference type="Gene3D" id="3.90.226.10">
    <property type="entry name" value="2-enoyl-CoA Hydratase, Chain A, domain 1"/>
    <property type="match status" value="1"/>
</dbReference>
<dbReference type="PANTHER" id="PTHR11941">
    <property type="entry name" value="ENOYL-COA HYDRATASE-RELATED"/>
    <property type="match status" value="1"/>
</dbReference>
<organism evidence="3">
    <name type="scientific">Proboscia inermis</name>
    <dbReference type="NCBI Taxonomy" id="420281"/>
    <lineage>
        <taxon>Eukaryota</taxon>
        <taxon>Sar</taxon>
        <taxon>Stramenopiles</taxon>
        <taxon>Ochrophyta</taxon>
        <taxon>Bacillariophyta</taxon>
        <taxon>Coscinodiscophyceae</taxon>
        <taxon>Rhizosoleniophycidae</taxon>
        <taxon>Rhizosoleniales</taxon>
        <taxon>Rhizosoleniaceae</taxon>
        <taxon>Proboscia</taxon>
    </lineage>
</organism>
<dbReference type="GO" id="GO:0005777">
    <property type="term" value="C:peroxisome"/>
    <property type="evidence" value="ECO:0007669"/>
    <property type="project" value="TreeGrafter"/>
</dbReference>
<dbReference type="PANTHER" id="PTHR11941:SF75">
    <property type="entry name" value="ENOYL-COA HYDRATASE_ISOMERASE FAMILY PROTEIN"/>
    <property type="match status" value="1"/>
</dbReference>
<reference evidence="3" key="1">
    <citation type="submission" date="2021-01" db="EMBL/GenBank/DDBJ databases">
        <authorList>
            <person name="Corre E."/>
            <person name="Pelletier E."/>
            <person name="Niang G."/>
            <person name="Scheremetjew M."/>
            <person name="Finn R."/>
            <person name="Kale V."/>
            <person name="Holt S."/>
            <person name="Cochrane G."/>
            <person name="Meng A."/>
            <person name="Brown T."/>
            <person name="Cohen L."/>
        </authorList>
    </citation>
    <scope>NUCLEOTIDE SEQUENCE</scope>
    <source>
        <strain evidence="3">CCAP1064/1</strain>
    </source>
</reference>
<dbReference type="InterPro" id="IPR001753">
    <property type="entry name" value="Enoyl-CoA_hydra/iso"/>
</dbReference>
<name>A0A7S0BWB4_9STRA</name>
<dbReference type="GO" id="GO:0006635">
    <property type="term" value="P:fatty acid beta-oxidation"/>
    <property type="evidence" value="ECO:0007669"/>
    <property type="project" value="TreeGrafter"/>
</dbReference>
<evidence type="ECO:0000256" key="1">
    <source>
        <dbReference type="ARBA" id="ARBA00005254"/>
    </source>
</evidence>
<dbReference type="InterPro" id="IPR018376">
    <property type="entry name" value="Enoyl-CoA_hyd/isom_CS"/>
</dbReference>
<evidence type="ECO:0000256" key="2">
    <source>
        <dbReference type="RuleBase" id="RU003707"/>
    </source>
</evidence>
<dbReference type="PROSITE" id="PS00166">
    <property type="entry name" value="ENOYL_COA_HYDRATASE"/>
    <property type="match status" value="1"/>
</dbReference>
<sequence>MSTVIIDDNGVTLIASSNGLLTITIDRTQNFFNPLLISSLSTAIQKVEEAEHPKALIITGTGKFFSNGLDLSYMQEHGSEGTAIMIESCWRLLARILVMDCRTVAAINGHGFGAGLFLALACDYRIMRTRRGYLNFPEVNLGMTFAQGSAQLIKCKITNSALLRESVLTGKWYSSGDAMAVGMIDEECAMEDLSDRAIACAVAGFPENLNAEYFNPDNFKKIKIELYVDAYRALTLGKINTLPESRL</sequence>
<dbReference type="CDD" id="cd06558">
    <property type="entry name" value="crotonase-like"/>
    <property type="match status" value="1"/>
</dbReference>
<evidence type="ECO:0000313" key="3">
    <source>
        <dbReference type="EMBL" id="CAD8405306.1"/>
    </source>
</evidence>